<evidence type="ECO:0000313" key="1">
    <source>
        <dbReference type="EMBL" id="CAF1387721.1"/>
    </source>
</evidence>
<dbReference type="InterPro" id="IPR023213">
    <property type="entry name" value="CAT-like_dom_sf"/>
</dbReference>
<dbReference type="SUPFAM" id="SSF52777">
    <property type="entry name" value="CoA-dependent acyltransferases"/>
    <property type="match status" value="1"/>
</dbReference>
<dbReference type="Gene3D" id="3.30.559.10">
    <property type="entry name" value="Chloramphenicol acetyltransferase-like domain"/>
    <property type="match status" value="1"/>
</dbReference>
<comment type="caution">
    <text evidence="1">The sequence shown here is derived from an EMBL/GenBank/DDBJ whole genome shotgun (WGS) entry which is preliminary data.</text>
</comment>
<proteinExistence type="predicted"/>
<keyword evidence="2" id="KW-1185">Reference proteome</keyword>
<evidence type="ECO:0008006" key="3">
    <source>
        <dbReference type="Google" id="ProtNLM"/>
    </source>
</evidence>
<gene>
    <name evidence="1" type="ORF">XAT740_LOCUS33430</name>
</gene>
<protein>
    <recommendedName>
        <fullName evidence="3">Condensation domain-containing protein</fullName>
    </recommendedName>
</protein>
<name>A0A815KBR4_ADIRI</name>
<reference evidence="1" key="1">
    <citation type="submission" date="2021-02" db="EMBL/GenBank/DDBJ databases">
        <authorList>
            <person name="Nowell W R."/>
        </authorList>
    </citation>
    <scope>NUCLEOTIDE SEQUENCE</scope>
</reference>
<sequence length="105" mass="12054">MPFVYRLATGPSLSVQQLQHALQLIIFKHLSLRTALRLDAEINSLTQIVMDLSESTDDKLYTFIESTYETNEQLDSITRNEKANPGLFDLAQGLVFRCHLVYHQQ</sequence>
<dbReference type="AlphaFoldDB" id="A0A815KBR4"/>
<organism evidence="1 2">
    <name type="scientific">Adineta ricciae</name>
    <name type="common">Rotifer</name>
    <dbReference type="NCBI Taxonomy" id="249248"/>
    <lineage>
        <taxon>Eukaryota</taxon>
        <taxon>Metazoa</taxon>
        <taxon>Spiralia</taxon>
        <taxon>Gnathifera</taxon>
        <taxon>Rotifera</taxon>
        <taxon>Eurotatoria</taxon>
        <taxon>Bdelloidea</taxon>
        <taxon>Adinetida</taxon>
        <taxon>Adinetidae</taxon>
        <taxon>Adineta</taxon>
    </lineage>
</organism>
<feature type="non-terminal residue" evidence="1">
    <location>
        <position position="105"/>
    </location>
</feature>
<dbReference type="Proteomes" id="UP000663828">
    <property type="component" value="Unassembled WGS sequence"/>
</dbReference>
<accession>A0A815KBR4</accession>
<evidence type="ECO:0000313" key="2">
    <source>
        <dbReference type="Proteomes" id="UP000663828"/>
    </source>
</evidence>
<dbReference type="EMBL" id="CAJNOR010003190">
    <property type="protein sequence ID" value="CAF1387721.1"/>
    <property type="molecule type" value="Genomic_DNA"/>
</dbReference>